<dbReference type="PROSITE" id="PS50068">
    <property type="entry name" value="LDLRA_2"/>
    <property type="match status" value="5"/>
</dbReference>
<evidence type="ECO:0000256" key="12">
    <source>
        <dbReference type="ARBA" id="ARBA00023170"/>
    </source>
</evidence>
<feature type="disulfide bond" evidence="14">
    <location>
        <begin position="11"/>
        <end position="23"/>
    </location>
</feature>
<dbReference type="PANTHER" id="PTHR24270">
    <property type="entry name" value="LOW-DENSITY LIPOPROTEIN RECEPTOR-RELATED"/>
    <property type="match status" value="1"/>
</dbReference>
<accession>A0A8J4XXI6</accession>
<dbReference type="Proteomes" id="UP000770661">
    <property type="component" value="Unassembled WGS sequence"/>
</dbReference>
<keyword evidence="16" id="KW-1185">Reference proteome</keyword>
<keyword evidence="4" id="KW-0254">Endocytosis</keyword>
<dbReference type="GO" id="GO:0005886">
    <property type="term" value="C:plasma membrane"/>
    <property type="evidence" value="ECO:0007669"/>
    <property type="project" value="TreeGrafter"/>
</dbReference>
<dbReference type="InterPro" id="IPR036055">
    <property type="entry name" value="LDL_receptor-like_sf"/>
</dbReference>
<feature type="disulfide bond" evidence="14">
    <location>
        <begin position="114"/>
        <end position="132"/>
    </location>
</feature>
<keyword evidence="12 15" id="KW-0675">Receptor</keyword>
<evidence type="ECO:0000256" key="4">
    <source>
        <dbReference type="ARBA" id="ARBA00022583"/>
    </source>
</evidence>
<evidence type="ECO:0000256" key="8">
    <source>
        <dbReference type="ARBA" id="ARBA00022837"/>
    </source>
</evidence>
<keyword evidence="5" id="KW-0812">Transmembrane</keyword>
<dbReference type="CDD" id="cd00112">
    <property type="entry name" value="LDLa"/>
    <property type="match status" value="4"/>
</dbReference>
<keyword evidence="3" id="KW-0245">EGF-like domain</keyword>
<dbReference type="InterPro" id="IPR023415">
    <property type="entry name" value="LDLR_class-A_CS"/>
</dbReference>
<evidence type="ECO:0000256" key="7">
    <source>
        <dbReference type="ARBA" id="ARBA00022737"/>
    </source>
</evidence>
<evidence type="ECO:0000256" key="5">
    <source>
        <dbReference type="ARBA" id="ARBA00022692"/>
    </source>
</evidence>
<feature type="disulfide bond" evidence="14">
    <location>
        <begin position="18"/>
        <end position="36"/>
    </location>
</feature>
<evidence type="ECO:0000256" key="2">
    <source>
        <dbReference type="ARBA" id="ARBA00004308"/>
    </source>
</evidence>
<dbReference type="SUPFAM" id="SSF57424">
    <property type="entry name" value="LDL receptor-like module"/>
    <property type="match status" value="5"/>
</dbReference>
<keyword evidence="13" id="KW-0325">Glycoprotein</keyword>
<dbReference type="OrthoDB" id="10005216at2759"/>
<feature type="disulfide bond" evidence="14">
    <location>
        <begin position="259"/>
        <end position="274"/>
    </location>
</feature>
<comment type="caution">
    <text evidence="14">Lacks conserved residue(s) required for the propagation of feature annotation.</text>
</comment>
<dbReference type="FunFam" id="4.10.400.10:FF:000002">
    <property type="entry name" value="Low-density lipoprotein receptor-related protein 1"/>
    <property type="match status" value="1"/>
</dbReference>
<evidence type="ECO:0000256" key="11">
    <source>
        <dbReference type="ARBA" id="ARBA00023157"/>
    </source>
</evidence>
<dbReference type="PANTHER" id="PTHR24270:SF61">
    <property type="entry name" value="EGF-LIKE DOMAIN-CONTAINING PROTEIN"/>
    <property type="match status" value="1"/>
</dbReference>
<keyword evidence="15" id="KW-0449">Lipoprotein</keyword>
<reference evidence="15" key="1">
    <citation type="submission" date="2020-07" db="EMBL/GenBank/DDBJ databases">
        <title>The High-quality genome of the commercially important snow crab, Chionoecetes opilio.</title>
        <authorList>
            <person name="Jeong J.-H."/>
            <person name="Ryu S."/>
        </authorList>
    </citation>
    <scope>NUCLEOTIDE SEQUENCE</scope>
    <source>
        <strain evidence="15">MADBK_172401_WGS</strain>
        <tissue evidence="15">Digestive gland</tissue>
    </source>
</reference>
<keyword evidence="6" id="KW-0732">Signal</keyword>
<keyword evidence="8" id="KW-0106">Calcium</keyword>
<feature type="disulfide bond" evidence="14">
    <location>
        <begin position="30"/>
        <end position="45"/>
    </location>
</feature>
<comment type="subcellular location">
    <subcellularLocation>
        <location evidence="2">Endomembrane system</location>
    </subcellularLocation>
    <subcellularLocation>
        <location evidence="1">Membrane</location>
        <topology evidence="1">Single-pass membrane protein</topology>
    </subcellularLocation>
</comment>
<dbReference type="PRINTS" id="PR00261">
    <property type="entry name" value="LDLRECEPTOR"/>
</dbReference>
<dbReference type="PROSITE" id="PS01209">
    <property type="entry name" value="LDLRA_1"/>
    <property type="match status" value="2"/>
</dbReference>
<keyword evidence="7" id="KW-0677">Repeat</keyword>
<protein>
    <submittedName>
        <fullName evidence="15">Low-density lipoprotein receptor-related protein 1</fullName>
    </submittedName>
</protein>
<dbReference type="InterPro" id="IPR050685">
    <property type="entry name" value="LDLR"/>
</dbReference>
<gene>
    <name evidence="15" type="primary">LRP1_4</name>
    <name evidence="15" type="ORF">GWK47_008583</name>
</gene>
<dbReference type="Gene3D" id="4.10.400.10">
    <property type="entry name" value="Low-density Lipoprotein Receptor"/>
    <property type="match status" value="5"/>
</dbReference>
<dbReference type="AlphaFoldDB" id="A0A8J4XXI6"/>
<sequence>MFNFKGQSGTCPPGLFLCDADRCLPISWRCDWELDCSDMTDELSCITEPWRVPRAPTAPTSAATGGASPWCSCVTGRMIARMKKMVASPVMNQVVSTLVLWVSRTQSSPDQFTCADSNCVPRTWQCDGHKDCPDGSDEPPDCETKECKEEEFKCKTTGRCIPKQWVCDGDDDCGSGDDENPPVGCPEPPPLVCSVGHFSCPVYDRFDRRCLLESYYCDGHKDCWDGSDEPDSCLPRTCLESQFTCGDSVGKCVPDVWVCNGRPDCDDASDEANCSEYTFCLPLPSFLDTFPLIPSLTPSRPDLSFAI</sequence>
<evidence type="ECO:0000256" key="14">
    <source>
        <dbReference type="PROSITE-ProRule" id="PRU00124"/>
    </source>
</evidence>
<name>A0A8J4XXI6_CHIOP</name>
<keyword evidence="10" id="KW-0472">Membrane</keyword>
<evidence type="ECO:0000256" key="1">
    <source>
        <dbReference type="ARBA" id="ARBA00004167"/>
    </source>
</evidence>
<evidence type="ECO:0000256" key="10">
    <source>
        <dbReference type="ARBA" id="ARBA00023136"/>
    </source>
</evidence>
<evidence type="ECO:0000313" key="15">
    <source>
        <dbReference type="EMBL" id="KAG0716888.1"/>
    </source>
</evidence>
<evidence type="ECO:0000256" key="3">
    <source>
        <dbReference type="ARBA" id="ARBA00022536"/>
    </source>
</evidence>
<proteinExistence type="predicted"/>
<evidence type="ECO:0000256" key="9">
    <source>
        <dbReference type="ARBA" id="ARBA00022989"/>
    </source>
</evidence>
<dbReference type="FunFam" id="4.10.400.10:FF:000005">
    <property type="entry name" value="low-density lipoprotein receptor-related protein 1B"/>
    <property type="match status" value="1"/>
</dbReference>
<keyword evidence="9" id="KW-1133">Transmembrane helix</keyword>
<keyword evidence="11 14" id="KW-1015">Disulfide bond</keyword>
<dbReference type="Pfam" id="PF00057">
    <property type="entry name" value="Ldl_recept_a"/>
    <property type="match status" value="4"/>
</dbReference>
<organism evidence="15 16">
    <name type="scientific">Chionoecetes opilio</name>
    <name type="common">Atlantic snow crab</name>
    <name type="synonym">Cancer opilio</name>
    <dbReference type="NCBI Taxonomy" id="41210"/>
    <lineage>
        <taxon>Eukaryota</taxon>
        <taxon>Metazoa</taxon>
        <taxon>Ecdysozoa</taxon>
        <taxon>Arthropoda</taxon>
        <taxon>Crustacea</taxon>
        <taxon>Multicrustacea</taxon>
        <taxon>Malacostraca</taxon>
        <taxon>Eumalacostraca</taxon>
        <taxon>Eucarida</taxon>
        <taxon>Decapoda</taxon>
        <taxon>Pleocyemata</taxon>
        <taxon>Brachyura</taxon>
        <taxon>Eubrachyura</taxon>
        <taxon>Majoidea</taxon>
        <taxon>Majidae</taxon>
        <taxon>Chionoecetes</taxon>
    </lineage>
</organism>
<evidence type="ECO:0000256" key="6">
    <source>
        <dbReference type="ARBA" id="ARBA00022729"/>
    </source>
</evidence>
<evidence type="ECO:0000313" key="16">
    <source>
        <dbReference type="Proteomes" id="UP000770661"/>
    </source>
</evidence>
<comment type="caution">
    <text evidence="15">The sequence shown here is derived from an EMBL/GenBank/DDBJ whole genome shotgun (WGS) entry which is preliminary data.</text>
</comment>
<dbReference type="InterPro" id="IPR002172">
    <property type="entry name" value="LDrepeatLR_classA_rpt"/>
</dbReference>
<dbReference type="GO" id="GO:0012505">
    <property type="term" value="C:endomembrane system"/>
    <property type="evidence" value="ECO:0007669"/>
    <property type="project" value="UniProtKB-SubCell"/>
</dbReference>
<evidence type="ECO:0000256" key="13">
    <source>
        <dbReference type="ARBA" id="ARBA00023180"/>
    </source>
</evidence>
<dbReference type="SMART" id="SM00192">
    <property type="entry name" value="LDLa"/>
    <property type="match status" value="5"/>
</dbReference>
<dbReference type="GO" id="GO:0006897">
    <property type="term" value="P:endocytosis"/>
    <property type="evidence" value="ECO:0007669"/>
    <property type="project" value="UniProtKB-KW"/>
</dbReference>
<dbReference type="EMBL" id="JACEEZ010018456">
    <property type="protein sequence ID" value="KAG0716888.1"/>
    <property type="molecule type" value="Genomic_DNA"/>
</dbReference>